<keyword evidence="7" id="KW-0832">Ubl conjugation</keyword>
<feature type="compositionally biased region" description="Low complexity" evidence="14">
    <location>
        <begin position="242"/>
        <end position="255"/>
    </location>
</feature>
<name>A0A9P7U7V4_9HYPO</name>
<evidence type="ECO:0000259" key="15">
    <source>
        <dbReference type="PROSITE" id="PS51083"/>
    </source>
</evidence>
<dbReference type="Pfam" id="PF25790">
    <property type="entry name" value="BCD1"/>
    <property type="match status" value="1"/>
</dbReference>
<dbReference type="GO" id="GO:0000463">
    <property type="term" value="P:maturation of LSU-rRNA from tricistronic rRNA transcript (SSU-rRNA, 5.8S rRNA, LSU-rRNA)"/>
    <property type="evidence" value="ECO:0007669"/>
    <property type="project" value="TreeGrafter"/>
</dbReference>
<dbReference type="Pfam" id="PF04438">
    <property type="entry name" value="zf-HIT"/>
    <property type="match status" value="1"/>
</dbReference>
<dbReference type="GO" id="GO:0008270">
    <property type="term" value="F:zinc ion binding"/>
    <property type="evidence" value="ECO:0007669"/>
    <property type="project" value="UniProtKB-UniRule"/>
</dbReference>
<keyword evidence="2" id="KW-0690">Ribosome biogenesis</keyword>
<evidence type="ECO:0000256" key="4">
    <source>
        <dbReference type="ARBA" id="ARBA00022723"/>
    </source>
</evidence>
<evidence type="ECO:0000256" key="12">
    <source>
        <dbReference type="ARBA" id="ARBA00077531"/>
    </source>
</evidence>
<dbReference type="EMBL" id="SRRH01000083">
    <property type="protein sequence ID" value="KAG6299834.1"/>
    <property type="molecule type" value="Genomic_DNA"/>
</dbReference>
<keyword evidence="5 13" id="KW-0863">Zinc-finger</keyword>
<evidence type="ECO:0000256" key="1">
    <source>
        <dbReference type="ARBA" id="ARBA00022499"/>
    </source>
</evidence>
<keyword evidence="4" id="KW-0479">Metal-binding</keyword>
<evidence type="ECO:0000256" key="5">
    <source>
        <dbReference type="ARBA" id="ARBA00022771"/>
    </source>
</evidence>
<accession>A0A9P7U7V4</accession>
<feature type="region of interest" description="Disordered" evidence="14">
    <location>
        <begin position="386"/>
        <end position="487"/>
    </location>
</feature>
<feature type="compositionally biased region" description="Acidic residues" evidence="14">
    <location>
        <begin position="423"/>
        <end position="440"/>
    </location>
</feature>
<dbReference type="InterPro" id="IPR057721">
    <property type="entry name" value="BCD1_alpha/beta"/>
</dbReference>
<sequence length="487" mass="54640">MPDPLLTSLCSICHITPPKYKCPRCHTQTCSLTCTKKHKSWSQCSGHRDPTTYIPPSRLRTPAGVDHDYNFLHGIELSLERSEKMLIQEKKLLQEEELRPLTVQQVRWKIGKDGRRRKVLVTQALREAHKARKVDKALVHKLRALNVQIVSVPVGMARQKENHTTLHRKTGRIHWQVEWLTWPPHAEEREQTREGERANTTPMARALSKVMDDVPLYKAYQAVLEEEKKRAEMGQAGSRPPMTTTTTTTTTTTMRTTKTTRYTEGQHSGAGRSRWWDHKLDCIQDVTSGRWVPLTGAHLNEWPAQRDALERKQYSFYIATSSSQGGTRTPLAAHAATLLTPLDPGARLCDIISGTRIVEFPTLYVLPAKEALPMGYVLASKLATATGKRKDGPVDDQERDSEKDAVRRGMIPMGKRRKQVVSEDYEDGEVDGIGGDEELDVVNGEGGGLEAGEILAEESLGEDEEEEEEEEEDDDETSSSGSDSEEG</sequence>
<evidence type="ECO:0000256" key="9">
    <source>
        <dbReference type="ARBA" id="ARBA00049654"/>
    </source>
</evidence>
<protein>
    <recommendedName>
        <fullName evidence="11">Box C/D snoRNA protein 1</fullName>
    </recommendedName>
    <alternativeName>
        <fullName evidence="12">Zinc finger HIT domain-containing protein 6</fullName>
    </alternativeName>
</protein>
<feature type="domain" description="HIT-type" evidence="15">
    <location>
        <begin position="10"/>
        <end position="44"/>
    </location>
</feature>
<evidence type="ECO:0000256" key="10">
    <source>
        <dbReference type="ARBA" id="ARBA00061949"/>
    </source>
</evidence>
<comment type="subunit">
    <text evidence="10">Interacts with FBL, SNU13, NOP58, NUFIP1, RUVBL1, RUVBL2 and TAF9. Interacts (via HIT-type zinc finger) with the RUVBL1/RUVBL2 complex in the presence of ADP.</text>
</comment>
<reference evidence="16 17" key="1">
    <citation type="journal article" date="2020" name="bioRxiv">
        <title>Whole genome comparisons of ergot fungi reveals the divergence and evolution of species within the genus Claviceps are the result of varying mechanisms driving genome evolution and host range expansion.</title>
        <authorList>
            <person name="Wyka S.A."/>
            <person name="Mondo S.J."/>
            <person name="Liu M."/>
            <person name="Dettman J."/>
            <person name="Nalam V."/>
            <person name="Broders K.D."/>
        </authorList>
    </citation>
    <scope>NUCLEOTIDE SEQUENCE [LARGE SCALE GENOMIC DNA]</scope>
    <source>
        <strain evidence="16 17">Clav52</strain>
    </source>
</reference>
<comment type="similarity">
    <text evidence="9">Belongs to the BCD1 family.</text>
</comment>
<evidence type="ECO:0000256" key="6">
    <source>
        <dbReference type="ARBA" id="ARBA00022833"/>
    </source>
</evidence>
<organism evidence="16 17">
    <name type="scientific">Claviceps aff. purpurea</name>
    <dbReference type="NCBI Taxonomy" id="1967640"/>
    <lineage>
        <taxon>Eukaryota</taxon>
        <taxon>Fungi</taxon>
        <taxon>Dikarya</taxon>
        <taxon>Ascomycota</taxon>
        <taxon>Pezizomycotina</taxon>
        <taxon>Sordariomycetes</taxon>
        <taxon>Hypocreomycetidae</taxon>
        <taxon>Hypocreales</taxon>
        <taxon>Clavicipitaceae</taxon>
        <taxon>Claviceps</taxon>
    </lineage>
</organism>
<keyword evidence="3" id="KW-0597">Phosphoprotein</keyword>
<dbReference type="CDD" id="cd23023">
    <property type="entry name" value="zf-HIT_BCD1"/>
    <property type="match status" value="1"/>
</dbReference>
<dbReference type="FunFam" id="3.30.60.190:FF:000001">
    <property type="entry name" value="box C/D snoRNA protein 1"/>
    <property type="match status" value="1"/>
</dbReference>
<dbReference type="InterPro" id="IPR051639">
    <property type="entry name" value="BCD1"/>
</dbReference>
<dbReference type="GO" id="GO:0000492">
    <property type="term" value="P:box C/D snoRNP assembly"/>
    <property type="evidence" value="ECO:0007669"/>
    <property type="project" value="TreeGrafter"/>
</dbReference>
<dbReference type="GO" id="GO:0048254">
    <property type="term" value="P:snoRNA localization"/>
    <property type="evidence" value="ECO:0007669"/>
    <property type="project" value="TreeGrafter"/>
</dbReference>
<keyword evidence="17" id="KW-1185">Reference proteome</keyword>
<keyword evidence="6" id="KW-0862">Zinc</keyword>
<evidence type="ECO:0000256" key="14">
    <source>
        <dbReference type="SAM" id="MobiDB-lite"/>
    </source>
</evidence>
<evidence type="ECO:0000256" key="3">
    <source>
        <dbReference type="ARBA" id="ARBA00022553"/>
    </source>
</evidence>
<feature type="region of interest" description="Disordered" evidence="14">
    <location>
        <begin position="230"/>
        <end position="255"/>
    </location>
</feature>
<dbReference type="PROSITE" id="PS51083">
    <property type="entry name" value="ZF_HIT"/>
    <property type="match status" value="1"/>
</dbReference>
<gene>
    <name evidence="16" type="ORF">E4U09_007751</name>
</gene>
<dbReference type="GO" id="GO:0070761">
    <property type="term" value="C:pre-snoRNP complex"/>
    <property type="evidence" value="ECO:0007669"/>
    <property type="project" value="TreeGrafter"/>
</dbReference>
<evidence type="ECO:0000256" key="13">
    <source>
        <dbReference type="PROSITE-ProRule" id="PRU00453"/>
    </source>
</evidence>
<feature type="compositionally biased region" description="Acidic residues" evidence="14">
    <location>
        <begin position="455"/>
        <end position="487"/>
    </location>
</feature>
<evidence type="ECO:0000256" key="7">
    <source>
        <dbReference type="ARBA" id="ARBA00022843"/>
    </source>
</evidence>
<dbReference type="AlphaFoldDB" id="A0A9P7U7V4"/>
<evidence type="ECO:0000256" key="8">
    <source>
        <dbReference type="ARBA" id="ARBA00049598"/>
    </source>
</evidence>
<evidence type="ECO:0000313" key="16">
    <source>
        <dbReference type="EMBL" id="KAG6299834.1"/>
    </source>
</evidence>
<dbReference type="PANTHER" id="PTHR13483:SF11">
    <property type="entry name" value="ZINC FINGER HIT DOMAIN-CONTAINING PROTEIN 3"/>
    <property type="match status" value="1"/>
</dbReference>
<dbReference type="Proteomes" id="UP000707071">
    <property type="component" value="Unassembled WGS sequence"/>
</dbReference>
<proteinExistence type="inferred from homology"/>
<evidence type="ECO:0000313" key="17">
    <source>
        <dbReference type="Proteomes" id="UP000707071"/>
    </source>
</evidence>
<comment type="caution">
    <text evidence="16">The sequence shown here is derived from an EMBL/GenBank/DDBJ whole genome shotgun (WGS) entry which is preliminary data.</text>
</comment>
<evidence type="ECO:0000256" key="2">
    <source>
        <dbReference type="ARBA" id="ARBA00022517"/>
    </source>
</evidence>
<dbReference type="SUPFAM" id="SSF144232">
    <property type="entry name" value="HIT/MYND zinc finger-like"/>
    <property type="match status" value="1"/>
</dbReference>
<dbReference type="Gene3D" id="3.30.60.190">
    <property type="match status" value="1"/>
</dbReference>
<comment type="function">
    <text evidence="8">Required for box C/D snoRNAs accumulation involved in snoRNA processing, snoRNA transport to the nucleolus and ribosome biogenesis.</text>
</comment>
<dbReference type="GO" id="GO:0005634">
    <property type="term" value="C:nucleus"/>
    <property type="evidence" value="ECO:0007669"/>
    <property type="project" value="TreeGrafter"/>
</dbReference>
<keyword evidence="1" id="KW-1017">Isopeptide bond</keyword>
<dbReference type="InterPro" id="IPR007529">
    <property type="entry name" value="Znf_HIT"/>
</dbReference>
<dbReference type="PANTHER" id="PTHR13483">
    <property type="entry name" value="BOX C_D SNORNA PROTEIN 1-RELATED"/>
    <property type="match status" value="1"/>
</dbReference>
<evidence type="ECO:0000256" key="11">
    <source>
        <dbReference type="ARBA" id="ARBA00068630"/>
    </source>
</evidence>